<proteinExistence type="predicted"/>
<comment type="caution">
    <text evidence="1">The sequence shown here is derived from an EMBL/GenBank/DDBJ whole genome shotgun (WGS) entry which is preliminary data.</text>
</comment>
<dbReference type="Pfam" id="PF04308">
    <property type="entry name" value="RNaseH_like"/>
    <property type="match status" value="1"/>
</dbReference>
<reference evidence="1 2" key="1">
    <citation type="submission" date="2023-07" db="EMBL/GenBank/DDBJ databases">
        <title>Genomic Encyclopedia of Type Strains, Phase IV (KMG-IV): sequencing the most valuable type-strain genomes for metagenomic binning, comparative biology and taxonomic classification.</title>
        <authorList>
            <person name="Goeker M."/>
        </authorList>
    </citation>
    <scope>NUCLEOTIDE SEQUENCE [LARGE SCALE GENOMIC DNA]</scope>
    <source>
        <strain evidence="1 2">DSM 17740</strain>
    </source>
</reference>
<sequence>MSFISPSLGSLSLEEMVRNISSFINEEPKEKYKVVIGTDSHTDQTSTLFVTALIIHRLGKGARFYYQKRNMKKMTDLRHRIYLETQLSLQLIDSLKACGLFFLLSDWPLEVHIDIGKQGETRQLIQEVVGWVTSVGYVAKIKPESYGASSVADKFTS</sequence>
<evidence type="ECO:0000313" key="1">
    <source>
        <dbReference type="EMBL" id="MDQ0337487.1"/>
    </source>
</evidence>
<dbReference type="PANTHER" id="PTHR39961:SF1">
    <property type="entry name" value="DUF458 DOMAIN-CONTAINING PROTEIN"/>
    <property type="match status" value="1"/>
</dbReference>
<protein>
    <submittedName>
        <fullName evidence="1">RNase H-related nuclease YkuK (DUF458 family)</fullName>
    </submittedName>
</protein>
<gene>
    <name evidence="1" type="ORF">J2S00_000257</name>
</gene>
<organism evidence="1 2">
    <name type="scientific">Caldalkalibacillus uzonensis</name>
    <dbReference type="NCBI Taxonomy" id="353224"/>
    <lineage>
        <taxon>Bacteria</taxon>
        <taxon>Bacillati</taxon>
        <taxon>Bacillota</taxon>
        <taxon>Bacilli</taxon>
        <taxon>Bacillales</taxon>
        <taxon>Bacillaceae</taxon>
        <taxon>Caldalkalibacillus</taxon>
    </lineage>
</organism>
<dbReference type="RefSeq" id="WP_307334654.1">
    <property type="nucleotide sequence ID" value="NZ_JAUSUQ010000001.1"/>
</dbReference>
<accession>A0ABU0CR40</accession>
<name>A0ABU0CR40_9BACI</name>
<keyword evidence="2" id="KW-1185">Reference proteome</keyword>
<dbReference type="EMBL" id="JAUSUQ010000001">
    <property type="protein sequence ID" value="MDQ0337487.1"/>
    <property type="molecule type" value="Genomic_DNA"/>
</dbReference>
<dbReference type="PANTHER" id="PTHR39961">
    <property type="entry name" value="HYPOTHETICAL CYTOSOLIC PROTEIN"/>
    <property type="match status" value="1"/>
</dbReference>
<dbReference type="InterPro" id="IPR007405">
    <property type="entry name" value="Phage_KVP40_Orf299"/>
</dbReference>
<dbReference type="Proteomes" id="UP001232445">
    <property type="component" value="Unassembled WGS sequence"/>
</dbReference>
<evidence type="ECO:0000313" key="2">
    <source>
        <dbReference type="Proteomes" id="UP001232445"/>
    </source>
</evidence>